<dbReference type="PROSITE" id="PS51061">
    <property type="entry name" value="R3H"/>
    <property type="match status" value="1"/>
</dbReference>
<dbReference type="EMBL" id="LCNT01000001">
    <property type="protein sequence ID" value="KKU61795.1"/>
    <property type="molecule type" value="Genomic_DNA"/>
</dbReference>
<dbReference type="GO" id="GO:0003723">
    <property type="term" value="F:RNA binding"/>
    <property type="evidence" value="ECO:0007669"/>
    <property type="project" value="InterPro"/>
</dbReference>
<dbReference type="CDD" id="cd02644">
    <property type="entry name" value="R3H_jag"/>
    <property type="match status" value="1"/>
</dbReference>
<name>A0A0G1UVP8_9BACT</name>
<dbReference type="Gene3D" id="3.30.1370.50">
    <property type="entry name" value="R3H-like domain"/>
    <property type="match status" value="1"/>
</dbReference>
<dbReference type="PANTHER" id="PTHR35800">
    <property type="entry name" value="PROTEIN JAG"/>
    <property type="match status" value="1"/>
</dbReference>
<dbReference type="Pfam" id="PF01424">
    <property type="entry name" value="R3H"/>
    <property type="match status" value="1"/>
</dbReference>
<dbReference type="SUPFAM" id="SSF82708">
    <property type="entry name" value="R3H domain"/>
    <property type="match status" value="1"/>
</dbReference>
<dbReference type="SMART" id="SM00393">
    <property type="entry name" value="R3H"/>
    <property type="match status" value="1"/>
</dbReference>
<dbReference type="InterPro" id="IPR015946">
    <property type="entry name" value="KH_dom-like_a/b"/>
</dbReference>
<dbReference type="Proteomes" id="UP000033860">
    <property type="component" value="Unassembled WGS sequence"/>
</dbReference>
<dbReference type="InterPro" id="IPR036867">
    <property type="entry name" value="R3H_dom_sf"/>
</dbReference>
<dbReference type="Gene3D" id="3.30.300.20">
    <property type="match status" value="1"/>
</dbReference>
<dbReference type="AlphaFoldDB" id="A0A0G1UVP8"/>
<comment type="caution">
    <text evidence="2">The sequence shown here is derived from an EMBL/GenBank/DDBJ whole genome shotgun (WGS) entry which is preliminary data.</text>
</comment>
<accession>A0A0G1UVP8</accession>
<evidence type="ECO:0000313" key="3">
    <source>
        <dbReference type="Proteomes" id="UP000033860"/>
    </source>
</evidence>
<evidence type="ECO:0000259" key="1">
    <source>
        <dbReference type="PROSITE" id="PS51061"/>
    </source>
</evidence>
<gene>
    <name evidence="2" type="ORF">UX85_C0001G0009</name>
</gene>
<dbReference type="Pfam" id="PF13083">
    <property type="entry name" value="KH_KhpA-B"/>
    <property type="match status" value="1"/>
</dbReference>
<organism evidence="2 3">
    <name type="scientific">Candidatus Beckwithbacteria bacterium GW2011_GWB1_47_15</name>
    <dbReference type="NCBI Taxonomy" id="1618371"/>
    <lineage>
        <taxon>Bacteria</taxon>
        <taxon>Candidatus Beckwithiibacteriota</taxon>
    </lineage>
</organism>
<feature type="domain" description="R3H" evidence="1">
    <location>
        <begin position="85"/>
        <end position="151"/>
    </location>
</feature>
<protein>
    <submittedName>
        <fullName evidence="2">Single-stranded nucleic acid binding R3H domain protein</fullName>
    </submittedName>
</protein>
<evidence type="ECO:0000313" key="2">
    <source>
        <dbReference type="EMBL" id="KKU61795.1"/>
    </source>
</evidence>
<dbReference type="InterPro" id="IPR001374">
    <property type="entry name" value="R3H_dom"/>
</dbReference>
<dbReference type="InterPro" id="IPR039247">
    <property type="entry name" value="KhpB"/>
</dbReference>
<proteinExistence type="predicted"/>
<sequence length="154" mass="17287">MDKKIKSLLGDLLDHLDIKPEKISVKKNPDDGYQVDIVASDEDAGVLIGYHGETISALQLILGLLLYKDQGQWVKVVVNVGDYRQKRSQDLEQMAQATAEKVIYSGEPIALFNLNPYERRLIHQFLSATPEVTTESQGEGKNRHLIVRLADEQS</sequence>
<dbReference type="InterPro" id="IPR034079">
    <property type="entry name" value="R3H_KhpB"/>
</dbReference>
<reference evidence="2 3" key="1">
    <citation type="journal article" date="2015" name="Nature">
        <title>rRNA introns, odd ribosomes, and small enigmatic genomes across a large radiation of phyla.</title>
        <authorList>
            <person name="Brown C.T."/>
            <person name="Hug L.A."/>
            <person name="Thomas B.C."/>
            <person name="Sharon I."/>
            <person name="Castelle C.J."/>
            <person name="Singh A."/>
            <person name="Wilkins M.J."/>
            <person name="Williams K.H."/>
            <person name="Banfield J.F."/>
        </authorList>
    </citation>
    <scope>NUCLEOTIDE SEQUENCE [LARGE SCALE GENOMIC DNA]</scope>
</reference>
<dbReference type="PANTHER" id="PTHR35800:SF1">
    <property type="entry name" value="RNA-BINDING PROTEIN KHPB"/>
    <property type="match status" value="1"/>
</dbReference>